<reference evidence="3" key="1">
    <citation type="submission" date="2023-06" db="EMBL/GenBank/DDBJ databases">
        <authorList>
            <person name="Zeman M."/>
            <person name="Kubasova T."/>
            <person name="Jahodarova E."/>
            <person name="Nykrynova M."/>
            <person name="Rychlik I."/>
        </authorList>
    </citation>
    <scope>NUCLEOTIDE SEQUENCE</scope>
    <source>
        <strain evidence="3">ET15</strain>
        <strain evidence="2">ET37</strain>
    </source>
</reference>
<evidence type="ECO:0000313" key="3">
    <source>
        <dbReference type="EMBL" id="MDN0024896.1"/>
    </source>
</evidence>
<evidence type="ECO:0000313" key="4">
    <source>
        <dbReference type="Proteomes" id="UP001167831"/>
    </source>
</evidence>
<name>A0AAW7JVA1_9BACT</name>
<protein>
    <submittedName>
        <fullName evidence="3">Glycosyl hydrolase</fullName>
    </submittedName>
</protein>
<dbReference type="RefSeq" id="WP_289824891.1">
    <property type="nucleotide sequence ID" value="NZ_JAUEIE010000003.1"/>
</dbReference>
<keyword evidence="3" id="KW-0378">Hydrolase</keyword>
<dbReference type="EMBL" id="JAUEIE010000003">
    <property type="protein sequence ID" value="MDN0022297.1"/>
    <property type="molecule type" value="Genomic_DNA"/>
</dbReference>
<keyword evidence="4" id="KW-1185">Reference proteome</keyword>
<dbReference type="GO" id="GO:0016787">
    <property type="term" value="F:hydrolase activity"/>
    <property type="evidence" value="ECO:0007669"/>
    <property type="project" value="UniProtKB-KW"/>
</dbReference>
<feature type="chain" id="PRO_5043488068" evidence="1">
    <location>
        <begin position="25"/>
        <end position="337"/>
    </location>
</feature>
<comment type="caution">
    <text evidence="3">The sequence shown here is derived from an EMBL/GenBank/DDBJ whole genome shotgun (WGS) entry which is preliminary data.</text>
</comment>
<dbReference type="Proteomes" id="UP001168478">
    <property type="component" value="Unassembled WGS sequence"/>
</dbReference>
<keyword evidence="1" id="KW-0732">Signal</keyword>
<dbReference type="CDD" id="cd08984">
    <property type="entry name" value="GH43-like"/>
    <property type="match status" value="1"/>
</dbReference>
<sequence length="337" mass="38525">MKRILRIAVFALTALCGGLHDAVAQDVPAPLYRDPITDGAADPCLVYNPFEKAWWMLYTQRRANAETGDVAYCYGNAIGIAYSEDNGRTWRYRGTLDLDFERGHNTFWAPDVVLHNGVYHMFVSYIRGVSIHWSGTATMMHYTSKNLWDWKCEGPVKLPVDNVIDATLIQKPDGEWRMWYKWDSKSLYADSKDLFNWKGDTKPAVSDKPHEGAKAFRFKDSYWFVTDEWQGMGVYRSSDLEHWTKQPGLILDGPSRRADDGPSGSHGDVVVTGDKAYIFYFTHPGRRFHTADHHDNNGNIPYEMRRSSIQVAELDVVDGSLVVKDRNQPFTIFLPNK</sequence>
<feature type="signal peptide" evidence="1">
    <location>
        <begin position="1"/>
        <end position="24"/>
    </location>
</feature>
<dbReference type="AlphaFoldDB" id="A0AAW7JVA1"/>
<evidence type="ECO:0000313" key="2">
    <source>
        <dbReference type="EMBL" id="MDN0022297.1"/>
    </source>
</evidence>
<evidence type="ECO:0000256" key="1">
    <source>
        <dbReference type="SAM" id="SignalP"/>
    </source>
</evidence>
<dbReference type="Gene3D" id="2.115.10.20">
    <property type="entry name" value="Glycosyl hydrolase domain, family 43"/>
    <property type="match status" value="1"/>
</dbReference>
<dbReference type="EMBL" id="JAUEIF010000003">
    <property type="protein sequence ID" value="MDN0024896.1"/>
    <property type="molecule type" value="Genomic_DNA"/>
</dbReference>
<evidence type="ECO:0000313" key="5">
    <source>
        <dbReference type="Proteomes" id="UP001168478"/>
    </source>
</evidence>
<dbReference type="Proteomes" id="UP001167831">
    <property type="component" value="Unassembled WGS sequence"/>
</dbReference>
<dbReference type="SUPFAM" id="SSF75005">
    <property type="entry name" value="Arabinanase/levansucrase/invertase"/>
    <property type="match status" value="1"/>
</dbReference>
<reference evidence="3" key="2">
    <citation type="submission" date="2023-08" db="EMBL/GenBank/DDBJ databases">
        <title>Identification and characterization of horizontal gene transfer across gut microbiota members of farm animals based on homology search.</title>
        <authorList>
            <person name="Schwarzerova J."/>
            <person name="Nykrynova M."/>
            <person name="Jureckova K."/>
            <person name="Cejkova D."/>
            <person name="Rychlik I."/>
        </authorList>
    </citation>
    <scope>NUCLEOTIDE SEQUENCE</scope>
    <source>
        <strain evidence="3">ET15</strain>
        <strain evidence="2">ET37</strain>
    </source>
</reference>
<dbReference type="InterPro" id="IPR023296">
    <property type="entry name" value="Glyco_hydro_beta-prop_sf"/>
</dbReference>
<proteinExistence type="predicted"/>
<accession>A0AAW7JVA1</accession>
<organism evidence="3 5">
    <name type="scientific">Leyella lascolaii</name>
    <dbReference type="NCBI Taxonomy" id="1776379"/>
    <lineage>
        <taxon>Bacteria</taxon>
        <taxon>Pseudomonadati</taxon>
        <taxon>Bacteroidota</taxon>
        <taxon>Bacteroidia</taxon>
        <taxon>Bacteroidales</taxon>
        <taxon>Prevotellaceae</taxon>
        <taxon>Leyella</taxon>
    </lineage>
</organism>
<gene>
    <name evidence="2" type="ORF">QVN81_04555</name>
    <name evidence="3" type="ORF">QVN84_05090</name>
</gene>